<name>A0A8T2JAA9_9PIPI</name>
<dbReference type="InterPro" id="IPR057664">
    <property type="entry name" value="CEP152_PLK4_bind"/>
</dbReference>
<dbReference type="InterPro" id="IPR057659">
    <property type="entry name" value="CEP152_CC"/>
</dbReference>
<dbReference type="Pfam" id="PF25770">
    <property type="entry name" value="CC_CEP63-bind_CEP152"/>
    <property type="match status" value="1"/>
</dbReference>
<dbReference type="PANTHER" id="PTHR10337:SF6">
    <property type="entry name" value="CENTROSOMAL PROTEIN OF 152 KDA"/>
    <property type="match status" value="1"/>
</dbReference>
<dbReference type="Proteomes" id="UP000812440">
    <property type="component" value="Chromosome 3"/>
</dbReference>
<dbReference type="Pfam" id="PF25769">
    <property type="entry name" value="PLK4_bind_CEP152"/>
    <property type="match status" value="1"/>
</dbReference>
<dbReference type="InterPro" id="IPR051235">
    <property type="entry name" value="CEP152/SHC-Transforming"/>
</dbReference>
<protein>
    <recommendedName>
        <fullName evidence="3">CEP152 CEP63 binding coiled coil domain-containing protein</fullName>
    </recommendedName>
</protein>
<feature type="coiled-coil region" evidence="1">
    <location>
        <begin position="905"/>
        <end position="936"/>
    </location>
</feature>
<feature type="domain" description="CEP152 CEP63 binding coiled coil" evidence="3">
    <location>
        <begin position="1333"/>
        <end position="1383"/>
    </location>
</feature>
<sequence length="1736" mass="200101">MSIDFDSGALQTQQEEEEYDKEDYAREQELQQLLTDLPHDMLDDSLSSSSEPNYSDCSGHELSAQVQPWAHRGSWGEDDEMSNRQHSGHSANPYCIDYVGKQNENLTDQVNGEKMPNGWNAQHADKKEEMINSKYPYQTELAFYNESNGEGFYTGGNYDGPGRCSSSELYHLPDDFQPYTNGHQQTNPDSKRENFQKFTAPEETNHQPGELFQVKYNPYKSNIAWKDEMNKDIERKVGKFDDLQREFLDTGESSSGNMQFIQLQVLYKARGRQLEEQSSKFEECERQIRYLNHQLAIVKDEKAGLAISLQESHTLLQNSRETELQLKGQLTALEKTIESLTTNEEQLRNELKVAKVAMESMQQQVLDLCRSESIQRTREQHEAVVFMLKKKHEEQVLALEQRLDNLNTALHDQKEQCSRLEDQLRVAERKQEESKLDKTDIINRLSKSLEESQKQCANLLQAGSIQEATLLQLQLQQIQSSKIISDDMNKALHEEISELKAQITMYESAARLGVFLHGEEDPLSDSYVDLGIKKTNWHKLRLNRAMQHSMRNDLSEDEMVLELKTELERCLSSNITKRQQVVQLQSDLKDYQTKTEELKKLLEEAQRAARDSQIKAETLENRLDPSLHKPALTDELKEEIQKLQSDKQLLQKDIEKYLLCIKDLTAEKEKLKAANQEICNEMRGMIQDFDRDKKEAIERCERTYEQHHEDIKVHLQKELYEKCEAEKELLSRGYEDKLAQLQLQINEMNNELTAVQECYISVCKEKDTLEDTVRDNLKKEIEQSEGQLRGKLLKEKDESLEILKSELEEKHQSGLLEAKAQWQREKELEFRKQMEAQLVLAKENWSKEHLQMTEKAIQDAEKEWKLKLDQTLLDPKIKSLQSSVARAIQTDETSLSESALHLECKNELKVQLHNALQEKERAVRQVEMELEGRHREGVSKQVELAVAKAHDRWMEELTSLPQYKAQLKLEKENWEKINESVVKKQISEAIEAAEKKWKRISDKVDFTVRQKELEEKIISMKRALELKEEEFQVLLKAETAKARAQWNKEKHDEIHRIQEQNEMDYRAFLDEHRNKLCEVLSTAKGDFEKQKHELITQKDAEMLGRLDQSLKQWSLEESRRVHEREYQILSEVERCMCAIHDQQIDKSTVNDPFPKCSDGPFVEKLRAYLQKSVKGILYKVLTNARQEWKKEYKAVINQEEANSGVEHARSGNPRTAKRDLDVKINALHSQVREDLHPNSCCEPWIQQLDISKKECRDIKGRLDKACRHLQQLVKDQKSKAEKYKESERITEETRKQNTELIEKIAGMEAAISPSSFQPEKSSNSCGICGGNALEEMRAQYIKAVDKIKNDMLRYINESKGRAAEMLKSEVLRERQETARKMRKYYLTCLQQLLKDDGKNEGAEKKIINAASKLATMAKVLETPVSQKYQSKSQSGTPHGQDILSENDQDKCSPMIVAKSNNPVDQKIDQQTIDELIKRHSREKSEGNKVHEASATNLNLAFIPIGKGFSNQRILQDLPTTNSQFVTRMPCQKVQTSGYIDCNTEPDTGKPQEQNEPLFLKVSKGFSSHEHSKKPLDQQKFDLHEAPVRDENGSNDWICGSSKSLLLSHSAQGSLTRSKLQTQISDLGKNSVDAGLCSNAEESHNKFGSDYKGQTYFTHIAKKEIHLGIKSSNKILDLSNKIPEFSPSIAAMCSDPQLQSDAVWGSRIPSRKLLDFTLSPQQDSGFDSPFPNLNSFS</sequence>
<feature type="coiled-coil region" evidence="1">
    <location>
        <begin position="330"/>
        <end position="364"/>
    </location>
</feature>
<evidence type="ECO:0000256" key="1">
    <source>
        <dbReference type="SAM" id="Coils"/>
    </source>
</evidence>
<organism evidence="4 5">
    <name type="scientific">Hymenochirus boettgeri</name>
    <name type="common">Congo dwarf clawed frog</name>
    <dbReference type="NCBI Taxonomy" id="247094"/>
    <lineage>
        <taxon>Eukaryota</taxon>
        <taxon>Metazoa</taxon>
        <taxon>Chordata</taxon>
        <taxon>Craniata</taxon>
        <taxon>Vertebrata</taxon>
        <taxon>Euteleostomi</taxon>
        <taxon>Amphibia</taxon>
        <taxon>Batrachia</taxon>
        <taxon>Anura</taxon>
        <taxon>Pipoidea</taxon>
        <taxon>Pipidae</taxon>
        <taxon>Pipinae</taxon>
        <taxon>Hymenochirus</taxon>
    </lineage>
</organism>
<gene>
    <name evidence="4" type="ORF">GDO86_006310</name>
</gene>
<comment type="caution">
    <text evidence="4">The sequence shown here is derived from an EMBL/GenBank/DDBJ whole genome shotgun (WGS) entry which is preliminary data.</text>
</comment>
<evidence type="ECO:0000313" key="4">
    <source>
        <dbReference type="EMBL" id="KAG8440507.1"/>
    </source>
</evidence>
<dbReference type="EMBL" id="JAACNH010000006">
    <property type="protein sequence ID" value="KAG8440507.1"/>
    <property type="molecule type" value="Genomic_DNA"/>
</dbReference>
<feature type="region of interest" description="Disordered" evidence="2">
    <location>
        <begin position="1425"/>
        <end position="1464"/>
    </location>
</feature>
<keyword evidence="1" id="KW-0175">Coiled coil</keyword>
<dbReference type="GO" id="GO:0007099">
    <property type="term" value="P:centriole replication"/>
    <property type="evidence" value="ECO:0007669"/>
    <property type="project" value="TreeGrafter"/>
</dbReference>
<dbReference type="GO" id="GO:0005813">
    <property type="term" value="C:centrosome"/>
    <property type="evidence" value="ECO:0007669"/>
    <property type="project" value="TreeGrafter"/>
</dbReference>
<feature type="region of interest" description="Disordered" evidence="2">
    <location>
        <begin position="1"/>
        <end position="59"/>
    </location>
</feature>
<accession>A0A8T2JAA9</accession>
<feature type="coiled-coil region" evidence="1">
    <location>
        <begin position="581"/>
        <end position="681"/>
    </location>
</feature>
<feature type="coiled-coil region" evidence="1">
    <location>
        <begin position="731"/>
        <end position="813"/>
    </location>
</feature>
<evidence type="ECO:0000256" key="2">
    <source>
        <dbReference type="SAM" id="MobiDB-lite"/>
    </source>
</evidence>
<keyword evidence="5" id="KW-1185">Reference proteome</keyword>
<reference evidence="4" key="1">
    <citation type="thesis" date="2020" institute="ProQuest LLC" country="789 East Eisenhower Parkway, Ann Arbor, MI, USA">
        <title>Comparative Genomics and Chromosome Evolution.</title>
        <authorList>
            <person name="Mudd A.B."/>
        </authorList>
    </citation>
    <scope>NUCLEOTIDE SEQUENCE</scope>
    <source>
        <strain evidence="4">Female2</strain>
        <tissue evidence="4">Blood</tissue>
    </source>
</reference>
<feature type="coiled-coil region" evidence="1">
    <location>
        <begin position="389"/>
        <end position="462"/>
    </location>
</feature>
<evidence type="ECO:0000313" key="5">
    <source>
        <dbReference type="Proteomes" id="UP000812440"/>
    </source>
</evidence>
<dbReference type="PANTHER" id="PTHR10337">
    <property type="entry name" value="SHC TRANSFORMING PROTEIN"/>
    <property type="match status" value="1"/>
</dbReference>
<proteinExistence type="predicted"/>
<dbReference type="OrthoDB" id="10064205at2759"/>
<evidence type="ECO:0000259" key="3">
    <source>
        <dbReference type="Pfam" id="PF25770"/>
    </source>
</evidence>
<feature type="compositionally biased region" description="Polar residues" evidence="2">
    <location>
        <begin position="1425"/>
        <end position="1437"/>
    </location>
</feature>